<dbReference type="PANTHER" id="PTHR38886:SF1">
    <property type="entry name" value="NACHT-NTPASE AND P-LOOP NTPASES N-TERMINAL DOMAIN-CONTAINING PROTEIN"/>
    <property type="match status" value="1"/>
</dbReference>
<dbReference type="PANTHER" id="PTHR38886">
    <property type="entry name" value="SESA DOMAIN-CONTAINING PROTEIN"/>
    <property type="match status" value="1"/>
</dbReference>
<dbReference type="Proteomes" id="UP000700596">
    <property type="component" value="Unassembled WGS sequence"/>
</dbReference>
<comment type="caution">
    <text evidence="1">The sequence shown here is derived from an EMBL/GenBank/DDBJ whole genome shotgun (WGS) entry which is preliminary data.</text>
</comment>
<gene>
    <name evidence="1" type="ORF">B0J11DRAFT_527884</name>
</gene>
<dbReference type="OrthoDB" id="5404564at2759"/>
<evidence type="ECO:0008006" key="3">
    <source>
        <dbReference type="Google" id="ProtNLM"/>
    </source>
</evidence>
<sequence length="522" mass="58817">MSFGFSIGDIVLLSKLAYDLYSSVSSGRKAASRDLQELESVLFSLRCALDHLGDVSKDVLAQADHSYGGARFAEKLNRMMTSCAATLQELDDVTKKYREIGIDAEEEVMMEGNKKKLTLGDAKKIMKVNWKKIRWDQEKQSLQSYREKLRSHTDAITVIVTSATWSKLENSEAKNKSSHKRTQELIGKVLQNPQVDPNMLQLLQEIHAFLITPSSPVLQVQSHTQLSLPRLTLPTPVPGGVDDLDDATPFSTGSPPMVSRTIEVRSLRTPVIFRPVSISDRAVCTSDAPEVAVLSNQLAMGAHMDSFMYSDPTFKPARQPSLDKEPDPKLSIYRYEIEQQNKAKEASVNLLTPSINKLNIKRRAVAVKEFMAYKEMHGRLLDSRKQQTRVPPRQNTAEIVRIKHHLAEIFRPIENNGTNHARMASKARVEEIVRWIDEFTEFVKNSGKDDVLIDTLVTLNEAIENSNSKAKIAFYAAADQAGFLEALAGLQKMSKLNRVMKEIEEYEDARDDWEAERQQKGE</sequence>
<evidence type="ECO:0000313" key="2">
    <source>
        <dbReference type="Proteomes" id="UP000700596"/>
    </source>
</evidence>
<proteinExistence type="predicted"/>
<keyword evidence="2" id="KW-1185">Reference proteome</keyword>
<evidence type="ECO:0000313" key="1">
    <source>
        <dbReference type="EMBL" id="KAH7125264.1"/>
    </source>
</evidence>
<reference evidence="1" key="1">
    <citation type="journal article" date="2021" name="Nat. Commun.">
        <title>Genetic determinants of endophytism in the Arabidopsis root mycobiome.</title>
        <authorList>
            <person name="Mesny F."/>
            <person name="Miyauchi S."/>
            <person name="Thiergart T."/>
            <person name="Pickel B."/>
            <person name="Atanasova L."/>
            <person name="Karlsson M."/>
            <person name="Huettel B."/>
            <person name="Barry K.W."/>
            <person name="Haridas S."/>
            <person name="Chen C."/>
            <person name="Bauer D."/>
            <person name="Andreopoulos W."/>
            <person name="Pangilinan J."/>
            <person name="LaButti K."/>
            <person name="Riley R."/>
            <person name="Lipzen A."/>
            <person name="Clum A."/>
            <person name="Drula E."/>
            <person name="Henrissat B."/>
            <person name="Kohler A."/>
            <person name="Grigoriev I.V."/>
            <person name="Martin F.M."/>
            <person name="Hacquard S."/>
        </authorList>
    </citation>
    <scope>NUCLEOTIDE SEQUENCE</scope>
    <source>
        <strain evidence="1">MPI-CAGE-CH-0243</strain>
    </source>
</reference>
<dbReference type="EMBL" id="JAGMWT010000007">
    <property type="protein sequence ID" value="KAH7125264.1"/>
    <property type="molecule type" value="Genomic_DNA"/>
</dbReference>
<accession>A0A9P9DUG4</accession>
<dbReference type="AlphaFoldDB" id="A0A9P9DUG4"/>
<protein>
    <recommendedName>
        <fullName evidence="3">Fungal N-terminal domain-containing protein</fullName>
    </recommendedName>
</protein>
<organism evidence="1 2">
    <name type="scientific">Dendryphion nanum</name>
    <dbReference type="NCBI Taxonomy" id="256645"/>
    <lineage>
        <taxon>Eukaryota</taxon>
        <taxon>Fungi</taxon>
        <taxon>Dikarya</taxon>
        <taxon>Ascomycota</taxon>
        <taxon>Pezizomycotina</taxon>
        <taxon>Dothideomycetes</taxon>
        <taxon>Pleosporomycetidae</taxon>
        <taxon>Pleosporales</taxon>
        <taxon>Torulaceae</taxon>
        <taxon>Dendryphion</taxon>
    </lineage>
</organism>
<name>A0A9P9DUG4_9PLEO</name>